<dbReference type="Proteomes" id="UP000274756">
    <property type="component" value="Unassembled WGS sequence"/>
</dbReference>
<name>A0A0N4U5J2_DRAME</name>
<keyword evidence="3" id="KW-1185">Reference proteome</keyword>
<sequence>MFFQQQTARPFGIFSLSVRYNCPWHRKNFTPSFFPFMMKRKVERQTAEARSKTRGGRLMLMGRILREKHFLAWITKPTPNERVSNPL</sequence>
<dbReference type="EMBL" id="UYYG01001156">
    <property type="protein sequence ID" value="VDN56505.1"/>
    <property type="molecule type" value="Genomic_DNA"/>
</dbReference>
<dbReference type="AlphaFoldDB" id="A0A0N4U5J2"/>
<proteinExistence type="predicted"/>
<evidence type="ECO:0000313" key="3">
    <source>
        <dbReference type="Proteomes" id="UP000274756"/>
    </source>
</evidence>
<accession>A0A0N4U5J2</accession>
<reference evidence="4" key="1">
    <citation type="submission" date="2017-02" db="UniProtKB">
        <authorList>
            <consortium name="WormBaseParasite"/>
        </authorList>
    </citation>
    <scope>IDENTIFICATION</scope>
</reference>
<dbReference type="WBParaSite" id="DME_0000211801-mRNA-1">
    <property type="protein sequence ID" value="DME_0000211801-mRNA-1"/>
    <property type="gene ID" value="DME_0000211801"/>
</dbReference>
<evidence type="ECO:0000313" key="1">
    <source>
        <dbReference type="EMBL" id="VDN56505.1"/>
    </source>
</evidence>
<dbReference type="Proteomes" id="UP000038040">
    <property type="component" value="Unplaced"/>
</dbReference>
<dbReference type="STRING" id="318479.A0A0N4U5J2"/>
<reference evidence="1 3" key="2">
    <citation type="submission" date="2018-11" db="EMBL/GenBank/DDBJ databases">
        <authorList>
            <consortium name="Pathogen Informatics"/>
        </authorList>
    </citation>
    <scope>NUCLEOTIDE SEQUENCE [LARGE SCALE GENOMIC DNA]</scope>
</reference>
<evidence type="ECO:0000313" key="2">
    <source>
        <dbReference type="Proteomes" id="UP000038040"/>
    </source>
</evidence>
<protein>
    <submittedName>
        <fullName evidence="1 4">Uncharacterized protein</fullName>
    </submittedName>
</protein>
<organism evidence="2 4">
    <name type="scientific">Dracunculus medinensis</name>
    <name type="common">Guinea worm</name>
    <dbReference type="NCBI Taxonomy" id="318479"/>
    <lineage>
        <taxon>Eukaryota</taxon>
        <taxon>Metazoa</taxon>
        <taxon>Ecdysozoa</taxon>
        <taxon>Nematoda</taxon>
        <taxon>Chromadorea</taxon>
        <taxon>Rhabditida</taxon>
        <taxon>Spirurina</taxon>
        <taxon>Dracunculoidea</taxon>
        <taxon>Dracunculidae</taxon>
        <taxon>Dracunculus</taxon>
    </lineage>
</organism>
<evidence type="ECO:0000313" key="4">
    <source>
        <dbReference type="WBParaSite" id="DME_0000211801-mRNA-1"/>
    </source>
</evidence>
<dbReference type="OrthoDB" id="431691at2759"/>
<gene>
    <name evidence="1" type="ORF">DME_LOCUS6478</name>
</gene>